<feature type="domain" description="O-methyltransferase C-terminal" evidence="4">
    <location>
        <begin position="140"/>
        <end position="339"/>
    </location>
</feature>
<evidence type="ECO:0000259" key="4">
    <source>
        <dbReference type="Pfam" id="PF00891"/>
    </source>
</evidence>
<evidence type="ECO:0000313" key="7">
    <source>
        <dbReference type="Proteomes" id="UP001497522"/>
    </source>
</evidence>
<dbReference type="PROSITE" id="PS51683">
    <property type="entry name" value="SAM_OMT_II"/>
    <property type="match status" value="1"/>
</dbReference>
<sequence>MAEANGSKTQAQPVADVEELTASRAVLYPLLWGFAGSFVLRTAVVLGLPDIIARAGPDETLTVKQIAAQLKSECVNELGLQRVLTALVNWQLFRCTKAEVSEEMQYGLTPVSKLLVTENNPHNQAPVVLFQTDPAALAPWQQLHRYVLYGENAWQSAHGKGIWTCLNDNPELNKCFNACMASSTTIDLSVLVREYEGFKDIKTLVDVGGGTGKTLETIISSYPHIHGINYDLPHVITDAPTIPGIEHVAGSMFESVPSGDTIFMKHIMHDWSDESCLKILNNCQKALPGKGKVLIHDCVLQPSGGLPQIFDMLMMAHCDGGMERTEEQWRKLLTTAGFSTINFIELLQEQWLIEAFK</sequence>
<dbReference type="InterPro" id="IPR029063">
    <property type="entry name" value="SAM-dependent_MTases_sf"/>
</dbReference>
<dbReference type="Proteomes" id="UP001497522">
    <property type="component" value="Chromosome 12"/>
</dbReference>
<keyword evidence="2" id="KW-0808">Transferase</keyword>
<dbReference type="InterPro" id="IPR001077">
    <property type="entry name" value="COMT_C"/>
</dbReference>
<dbReference type="InterPro" id="IPR036388">
    <property type="entry name" value="WH-like_DNA-bd_sf"/>
</dbReference>
<dbReference type="Pfam" id="PF08100">
    <property type="entry name" value="Dimerisation"/>
    <property type="match status" value="1"/>
</dbReference>
<dbReference type="PIRSF" id="PIRSF005739">
    <property type="entry name" value="O-mtase"/>
    <property type="match status" value="1"/>
</dbReference>
<accession>A0ABP1AFM0</accession>
<feature type="domain" description="O-methyltransferase dimerisation" evidence="5">
    <location>
        <begin position="30"/>
        <end position="117"/>
    </location>
</feature>
<evidence type="ECO:0008006" key="8">
    <source>
        <dbReference type="Google" id="ProtNLM"/>
    </source>
</evidence>
<dbReference type="SUPFAM" id="SSF53335">
    <property type="entry name" value="S-adenosyl-L-methionine-dependent methyltransferases"/>
    <property type="match status" value="1"/>
</dbReference>
<dbReference type="InterPro" id="IPR036390">
    <property type="entry name" value="WH_DNA-bd_sf"/>
</dbReference>
<name>A0ABP1AFM0_9BRYO</name>
<evidence type="ECO:0000256" key="1">
    <source>
        <dbReference type="ARBA" id="ARBA00022603"/>
    </source>
</evidence>
<keyword evidence="3" id="KW-0949">S-adenosyl-L-methionine</keyword>
<evidence type="ECO:0000256" key="3">
    <source>
        <dbReference type="ARBA" id="ARBA00022691"/>
    </source>
</evidence>
<reference evidence="6" key="1">
    <citation type="submission" date="2024-03" db="EMBL/GenBank/DDBJ databases">
        <authorList>
            <consortium name="ELIXIR-Norway"/>
            <consortium name="Elixir Norway"/>
        </authorList>
    </citation>
    <scope>NUCLEOTIDE SEQUENCE</scope>
</reference>
<dbReference type="Gene3D" id="3.40.50.150">
    <property type="entry name" value="Vaccinia Virus protein VP39"/>
    <property type="match status" value="1"/>
</dbReference>
<keyword evidence="1" id="KW-0489">Methyltransferase</keyword>
<protein>
    <recommendedName>
        <fullName evidence="8">O-methyltransferase</fullName>
    </recommendedName>
</protein>
<dbReference type="InterPro" id="IPR012967">
    <property type="entry name" value="COMT_dimerisation"/>
</dbReference>
<keyword evidence="7" id="KW-1185">Reference proteome</keyword>
<evidence type="ECO:0000256" key="2">
    <source>
        <dbReference type="ARBA" id="ARBA00022679"/>
    </source>
</evidence>
<dbReference type="EMBL" id="OZ023713">
    <property type="protein sequence ID" value="CAK9861351.1"/>
    <property type="molecule type" value="Genomic_DNA"/>
</dbReference>
<organism evidence="6 7">
    <name type="scientific">Sphagnum jensenii</name>
    <dbReference type="NCBI Taxonomy" id="128206"/>
    <lineage>
        <taxon>Eukaryota</taxon>
        <taxon>Viridiplantae</taxon>
        <taxon>Streptophyta</taxon>
        <taxon>Embryophyta</taxon>
        <taxon>Bryophyta</taxon>
        <taxon>Sphagnophytina</taxon>
        <taxon>Sphagnopsida</taxon>
        <taxon>Sphagnales</taxon>
        <taxon>Sphagnaceae</taxon>
        <taxon>Sphagnum</taxon>
    </lineage>
</organism>
<evidence type="ECO:0000259" key="5">
    <source>
        <dbReference type="Pfam" id="PF08100"/>
    </source>
</evidence>
<evidence type="ECO:0000313" key="6">
    <source>
        <dbReference type="EMBL" id="CAK9861351.1"/>
    </source>
</evidence>
<dbReference type="PANTHER" id="PTHR11746">
    <property type="entry name" value="O-METHYLTRANSFERASE"/>
    <property type="match status" value="1"/>
</dbReference>
<proteinExistence type="predicted"/>
<dbReference type="Pfam" id="PF00891">
    <property type="entry name" value="Methyltransf_2"/>
    <property type="match status" value="1"/>
</dbReference>
<dbReference type="InterPro" id="IPR016461">
    <property type="entry name" value="COMT-like"/>
</dbReference>
<dbReference type="SUPFAM" id="SSF46785">
    <property type="entry name" value="Winged helix' DNA-binding domain"/>
    <property type="match status" value="1"/>
</dbReference>
<dbReference type="Gene3D" id="1.10.10.10">
    <property type="entry name" value="Winged helix-like DNA-binding domain superfamily/Winged helix DNA-binding domain"/>
    <property type="match status" value="1"/>
</dbReference>
<gene>
    <name evidence="6" type="ORF">CSSPJE1EN2_LOCUS4346</name>
</gene>